<dbReference type="AlphaFoldDB" id="A0A0R1EVW7"/>
<protein>
    <recommendedName>
        <fullName evidence="6">Exodeoxyribonuclease 7 small subunit</fullName>
        <ecNumber evidence="6">3.1.11.6</ecNumber>
    </recommendedName>
    <alternativeName>
        <fullName evidence="6">Exodeoxyribonuclease VII small subunit</fullName>
        <shortName evidence="6">Exonuclease VII small subunit</shortName>
    </alternativeName>
</protein>
<keyword evidence="3 6" id="KW-0540">Nuclease</keyword>
<dbReference type="GO" id="GO:0009318">
    <property type="term" value="C:exodeoxyribonuclease VII complex"/>
    <property type="evidence" value="ECO:0007669"/>
    <property type="project" value="UniProtKB-UniRule"/>
</dbReference>
<comment type="catalytic activity">
    <reaction evidence="6">
        <text>Exonucleolytic cleavage in either 5'- to 3'- or 3'- to 5'-direction to yield nucleoside 5'-phosphates.</text>
        <dbReference type="EC" id="3.1.11.6"/>
    </reaction>
</comment>
<reference evidence="7 8" key="1">
    <citation type="journal article" date="2015" name="Genome Announc.">
        <title>Expanding the biotechnology potential of lactobacilli through comparative genomics of 213 strains and associated genera.</title>
        <authorList>
            <person name="Sun Z."/>
            <person name="Harris H.M."/>
            <person name="McCann A."/>
            <person name="Guo C."/>
            <person name="Argimon S."/>
            <person name="Zhang W."/>
            <person name="Yang X."/>
            <person name="Jeffery I.B."/>
            <person name="Cooney J.C."/>
            <person name="Kagawa T.F."/>
            <person name="Liu W."/>
            <person name="Song Y."/>
            <person name="Salvetti E."/>
            <person name="Wrobel A."/>
            <person name="Rasinkangas P."/>
            <person name="Parkhill J."/>
            <person name="Rea M.C."/>
            <person name="O'Sullivan O."/>
            <person name="Ritari J."/>
            <person name="Douillard F.P."/>
            <person name="Paul Ross R."/>
            <person name="Yang R."/>
            <person name="Briner A.E."/>
            <person name="Felis G.E."/>
            <person name="de Vos W.M."/>
            <person name="Barrangou R."/>
            <person name="Klaenhammer T.R."/>
            <person name="Caufield P.W."/>
            <person name="Cui Y."/>
            <person name="Zhang H."/>
            <person name="O'Toole P.W."/>
        </authorList>
    </citation>
    <scope>NUCLEOTIDE SEQUENCE [LARGE SCALE GENOMIC DNA]</scope>
    <source>
        <strain evidence="7 8">DSM 20178</strain>
    </source>
</reference>
<dbReference type="Pfam" id="PF02609">
    <property type="entry name" value="Exonuc_VII_S"/>
    <property type="match status" value="1"/>
</dbReference>
<dbReference type="RefSeq" id="WP_010487989.1">
    <property type="nucleotide sequence ID" value="NZ_AZCT01000001.1"/>
</dbReference>
<dbReference type="GO" id="GO:0005829">
    <property type="term" value="C:cytosol"/>
    <property type="evidence" value="ECO:0007669"/>
    <property type="project" value="TreeGrafter"/>
</dbReference>
<evidence type="ECO:0000256" key="4">
    <source>
        <dbReference type="ARBA" id="ARBA00022801"/>
    </source>
</evidence>
<dbReference type="PANTHER" id="PTHR34137:SF1">
    <property type="entry name" value="EXODEOXYRIBONUCLEASE 7 SMALL SUBUNIT"/>
    <property type="match status" value="1"/>
</dbReference>
<dbReference type="Gene3D" id="1.10.287.1040">
    <property type="entry name" value="Exonuclease VII, small subunit"/>
    <property type="match status" value="1"/>
</dbReference>
<gene>
    <name evidence="6" type="primary">xseB</name>
    <name evidence="7" type="ORF">FD51_GL000095</name>
</gene>
<evidence type="ECO:0000256" key="3">
    <source>
        <dbReference type="ARBA" id="ARBA00022722"/>
    </source>
</evidence>
<dbReference type="HAMAP" id="MF_00337">
    <property type="entry name" value="Exonuc_7_S"/>
    <property type="match status" value="1"/>
</dbReference>
<proteinExistence type="inferred from homology"/>
<accession>A0A0R1EVW7</accession>
<dbReference type="PANTHER" id="PTHR34137">
    <property type="entry name" value="EXODEOXYRIBONUCLEASE 7 SMALL SUBUNIT"/>
    <property type="match status" value="1"/>
</dbReference>
<comment type="caution">
    <text evidence="7">The sequence shown here is derived from an EMBL/GenBank/DDBJ whole genome shotgun (WGS) entry which is preliminary data.</text>
</comment>
<dbReference type="InterPro" id="IPR003761">
    <property type="entry name" value="Exonuc_VII_S"/>
</dbReference>
<dbReference type="PATRIC" id="fig|1423816.3.peg.97"/>
<comment type="subcellular location">
    <subcellularLocation>
        <location evidence="6">Cytoplasm</location>
    </subcellularLocation>
</comment>
<organism evidence="7 8">
    <name type="scientific">Lacticaseibacillus zeae DSM 20178 = KCTC 3804</name>
    <dbReference type="NCBI Taxonomy" id="1423816"/>
    <lineage>
        <taxon>Bacteria</taxon>
        <taxon>Bacillati</taxon>
        <taxon>Bacillota</taxon>
        <taxon>Bacilli</taxon>
        <taxon>Lactobacillales</taxon>
        <taxon>Lactobacillaceae</taxon>
        <taxon>Lacticaseibacillus</taxon>
    </lineage>
</organism>
<comment type="subunit">
    <text evidence="6">Heterooligomer composed of large and small subunits.</text>
</comment>
<dbReference type="NCBIfam" id="TIGR01280">
    <property type="entry name" value="xseB"/>
    <property type="match status" value="1"/>
</dbReference>
<evidence type="ECO:0000256" key="1">
    <source>
        <dbReference type="ARBA" id="ARBA00009998"/>
    </source>
</evidence>
<evidence type="ECO:0000313" key="8">
    <source>
        <dbReference type="Proteomes" id="UP000051984"/>
    </source>
</evidence>
<name>A0A0R1EVW7_LACZE</name>
<evidence type="ECO:0000256" key="5">
    <source>
        <dbReference type="ARBA" id="ARBA00022839"/>
    </source>
</evidence>
<dbReference type="GeneID" id="45548774"/>
<keyword evidence="5 6" id="KW-0269">Exonuclease</keyword>
<comment type="function">
    <text evidence="6">Bidirectionally degrades single-stranded DNA into large acid-insoluble oligonucleotides, which are then degraded further into small acid-soluble oligonucleotides.</text>
</comment>
<dbReference type="Proteomes" id="UP000051984">
    <property type="component" value="Unassembled WGS sequence"/>
</dbReference>
<dbReference type="EC" id="3.1.11.6" evidence="6"/>
<comment type="similarity">
    <text evidence="1 6">Belongs to the XseB family.</text>
</comment>
<evidence type="ECO:0000256" key="6">
    <source>
        <dbReference type="HAMAP-Rule" id="MF_00337"/>
    </source>
</evidence>
<evidence type="ECO:0000256" key="2">
    <source>
        <dbReference type="ARBA" id="ARBA00022490"/>
    </source>
</evidence>
<evidence type="ECO:0000313" key="7">
    <source>
        <dbReference type="EMBL" id="KRK13541.1"/>
    </source>
</evidence>
<dbReference type="NCBIfam" id="NF002138">
    <property type="entry name" value="PRK00977.1-2"/>
    <property type="match status" value="1"/>
</dbReference>
<dbReference type="SUPFAM" id="SSF116842">
    <property type="entry name" value="XseB-like"/>
    <property type="match status" value="1"/>
</dbReference>
<dbReference type="EMBL" id="AZCT01000001">
    <property type="protein sequence ID" value="KRK13541.1"/>
    <property type="molecule type" value="Genomic_DNA"/>
</dbReference>
<dbReference type="eggNOG" id="COG1722">
    <property type="taxonomic scope" value="Bacteria"/>
</dbReference>
<dbReference type="PIRSF" id="PIRSF006488">
    <property type="entry name" value="Exonuc_VII_S"/>
    <property type="match status" value="1"/>
</dbReference>
<dbReference type="InterPro" id="IPR037004">
    <property type="entry name" value="Exonuc_VII_ssu_sf"/>
</dbReference>
<dbReference type="GO" id="GO:0006308">
    <property type="term" value="P:DNA catabolic process"/>
    <property type="evidence" value="ECO:0007669"/>
    <property type="project" value="UniProtKB-UniRule"/>
</dbReference>
<sequence>MAEPTFEEKLAQLEAIVNQLEQGDVPLEKALDQFKAGVKLSQELEKTLKSAEKTVTEMVSDDGTTQPFQPKEGQQ</sequence>
<dbReference type="GO" id="GO:0008855">
    <property type="term" value="F:exodeoxyribonuclease VII activity"/>
    <property type="evidence" value="ECO:0007669"/>
    <property type="project" value="UniProtKB-UniRule"/>
</dbReference>
<keyword evidence="2 6" id="KW-0963">Cytoplasm</keyword>
<keyword evidence="4 6" id="KW-0378">Hydrolase</keyword>